<evidence type="ECO:0000313" key="3">
    <source>
        <dbReference type="Proteomes" id="UP001497480"/>
    </source>
</evidence>
<accession>A0AAV1X8C2</accession>
<comment type="caution">
    <text evidence="2">The sequence shown here is derived from an EMBL/GenBank/DDBJ whole genome shotgun (WGS) entry which is preliminary data.</text>
</comment>
<dbReference type="InterPro" id="IPR003676">
    <property type="entry name" value="SAUR_fam"/>
</dbReference>
<comment type="similarity">
    <text evidence="1">Belongs to the ARG7 family.</text>
</comment>
<protein>
    <recommendedName>
        <fullName evidence="4">Small auxin-up RNA</fullName>
    </recommendedName>
</protein>
<evidence type="ECO:0000313" key="2">
    <source>
        <dbReference type="EMBL" id="CAL0317971.1"/>
    </source>
</evidence>
<dbReference type="AlphaFoldDB" id="A0AAV1X8C2"/>
<dbReference type="GO" id="GO:0009733">
    <property type="term" value="P:response to auxin"/>
    <property type="evidence" value="ECO:0007669"/>
    <property type="project" value="InterPro"/>
</dbReference>
<organism evidence="2 3">
    <name type="scientific">Lupinus luteus</name>
    <name type="common">European yellow lupine</name>
    <dbReference type="NCBI Taxonomy" id="3873"/>
    <lineage>
        <taxon>Eukaryota</taxon>
        <taxon>Viridiplantae</taxon>
        <taxon>Streptophyta</taxon>
        <taxon>Embryophyta</taxon>
        <taxon>Tracheophyta</taxon>
        <taxon>Spermatophyta</taxon>
        <taxon>Magnoliopsida</taxon>
        <taxon>eudicotyledons</taxon>
        <taxon>Gunneridae</taxon>
        <taxon>Pentapetalae</taxon>
        <taxon>rosids</taxon>
        <taxon>fabids</taxon>
        <taxon>Fabales</taxon>
        <taxon>Fabaceae</taxon>
        <taxon>Papilionoideae</taxon>
        <taxon>50 kb inversion clade</taxon>
        <taxon>genistoids sensu lato</taxon>
        <taxon>core genistoids</taxon>
        <taxon>Genisteae</taxon>
        <taxon>Lupinus</taxon>
    </lineage>
</organism>
<dbReference type="Proteomes" id="UP001497480">
    <property type="component" value="Unassembled WGS sequence"/>
</dbReference>
<dbReference type="PANTHER" id="PTHR31374:SF32">
    <property type="entry name" value="SAUR FAMILY PROTEIN"/>
    <property type="match status" value="1"/>
</dbReference>
<proteinExistence type="inferred from homology"/>
<reference evidence="2 3" key="1">
    <citation type="submission" date="2024-03" db="EMBL/GenBank/DDBJ databases">
        <authorList>
            <person name="Martinez-Hernandez J."/>
        </authorList>
    </citation>
    <scope>NUCLEOTIDE SEQUENCE [LARGE SCALE GENOMIC DNA]</scope>
</reference>
<sequence length="115" mass="13696">MGVRQSMLRKWFDFGSALKRIEGPILGSRGYFPIYVGTNEDTCRRFMVHTRVLGDADFCELLRRSSEEYGFRNNGVLRIQFEARDFEELLVRKSNKKIIRRRVENRIREKVMKGF</sequence>
<name>A0AAV1X8C2_LUPLU</name>
<gene>
    <name evidence="2" type="ORF">LLUT_LOCUS19031</name>
</gene>
<evidence type="ECO:0000256" key="1">
    <source>
        <dbReference type="ARBA" id="ARBA00006974"/>
    </source>
</evidence>
<dbReference type="EMBL" id="CAXHTB010000013">
    <property type="protein sequence ID" value="CAL0317971.1"/>
    <property type="molecule type" value="Genomic_DNA"/>
</dbReference>
<dbReference type="PANTHER" id="PTHR31374">
    <property type="entry name" value="AUXIN-INDUCED PROTEIN-LIKE-RELATED"/>
    <property type="match status" value="1"/>
</dbReference>
<keyword evidence="3" id="KW-1185">Reference proteome</keyword>
<dbReference type="Pfam" id="PF02519">
    <property type="entry name" value="Auxin_inducible"/>
    <property type="match status" value="1"/>
</dbReference>
<evidence type="ECO:0008006" key="4">
    <source>
        <dbReference type="Google" id="ProtNLM"/>
    </source>
</evidence>